<sequence>MLAVLVRLKKLKSADYTQKYKRDWEKEWKWLQSSKKGPTYACCKFCSCDILIARGKGEIKKHTTTAKHIKSISTIKSQPSVASMFGKKSKNIDEKATDGILRLAGVIAEHNLPIRLMEHIPNLVKSICPDSEIAQAIKCSRTKMTNPFTKLVIKRLISQYNELTLHFTEQAYKGVLQADNILEKLKKPETKLCLECWVYLTG</sequence>
<dbReference type="Proteomes" id="UP001152888">
    <property type="component" value="Unassembled WGS sequence"/>
</dbReference>
<gene>
    <name evidence="1" type="ORF">ACAOBT_LOCUS17668</name>
</gene>
<name>A0A9P0L5Y7_ACAOB</name>
<organism evidence="1 2">
    <name type="scientific">Acanthoscelides obtectus</name>
    <name type="common">Bean weevil</name>
    <name type="synonym">Bruchus obtectus</name>
    <dbReference type="NCBI Taxonomy" id="200917"/>
    <lineage>
        <taxon>Eukaryota</taxon>
        <taxon>Metazoa</taxon>
        <taxon>Ecdysozoa</taxon>
        <taxon>Arthropoda</taxon>
        <taxon>Hexapoda</taxon>
        <taxon>Insecta</taxon>
        <taxon>Pterygota</taxon>
        <taxon>Neoptera</taxon>
        <taxon>Endopterygota</taxon>
        <taxon>Coleoptera</taxon>
        <taxon>Polyphaga</taxon>
        <taxon>Cucujiformia</taxon>
        <taxon>Chrysomeloidea</taxon>
        <taxon>Chrysomelidae</taxon>
        <taxon>Bruchinae</taxon>
        <taxon>Bruchini</taxon>
        <taxon>Acanthoscelides</taxon>
    </lineage>
</organism>
<dbReference type="OrthoDB" id="10253408at2759"/>
<evidence type="ECO:0000313" key="1">
    <source>
        <dbReference type="EMBL" id="CAH1987106.1"/>
    </source>
</evidence>
<dbReference type="EMBL" id="CAKOFQ010007010">
    <property type="protein sequence ID" value="CAH1987106.1"/>
    <property type="molecule type" value="Genomic_DNA"/>
</dbReference>
<evidence type="ECO:0000313" key="2">
    <source>
        <dbReference type="Proteomes" id="UP001152888"/>
    </source>
</evidence>
<accession>A0A9P0L5Y7</accession>
<protein>
    <submittedName>
        <fullName evidence="1">Uncharacterized protein</fullName>
    </submittedName>
</protein>
<dbReference type="AlphaFoldDB" id="A0A9P0L5Y7"/>
<dbReference type="PANTHER" id="PTHR37162:SF1">
    <property type="entry name" value="BED-TYPE DOMAIN-CONTAINING PROTEIN"/>
    <property type="match status" value="1"/>
</dbReference>
<reference evidence="1" key="1">
    <citation type="submission" date="2022-03" db="EMBL/GenBank/DDBJ databases">
        <authorList>
            <person name="Sayadi A."/>
        </authorList>
    </citation>
    <scope>NUCLEOTIDE SEQUENCE</scope>
</reference>
<comment type="caution">
    <text evidence="1">The sequence shown here is derived from an EMBL/GenBank/DDBJ whole genome shotgun (WGS) entry which is preliminary data.</text>
</comment>
<proteinExistence type="predicted"/>
<dbReference type="PANTHER" id="PTHR37162">
    <property type="entry name" value="HAT FAMILY DIMERISATION DOMAINCONTAINING PROTEIN-RELATED"/>
    <property type="match status" value="1"/>
</dbReference>
<keyword evidence="2" id="KW-1185">Reference proteome</keyword>